<proteinExistence type="predicted"/>
<accession>A0ABU5GR54</accession>
<organism evidence="1 2">
    <name type="scientific">Denitrificimonas halotolerans</name>
    <dbReference type="NCBI Taxonomy" id="3098930"/>
    <lineage>
        <taxon>Bacteria</taxon>
        <taxon>Pseudomonadati</taxon>
        <taxon>Pseudomonadota</taxon>
        <taxon>Gammaproteobacteria</taxon>
        <taxon>Pseudomonadales</taxon>
        <taxon>Pseudomonadaceae</taxon>
        <taxon>Denitrificimonas</taxon>
    </lineage>
</organism>
<protein>
    <submittedName>
        <fullName evidence="1">DUF4197 domain-containing protein</fullName>
    </submittedName>
</protein>
<comment type="caution">
    <text evidence="1">The sequence shown here is derived from an EMBL/GenBank/DDBJ whole genome shotgun (WGS) entry which is preliminary data.</text>
</comment>
<dbReference type="EMBL" id="JAXIVU010000003">
    <property type="protein sequence ID" value="MDY7218686.1"/>
    <property type="molecule type" value="Genomic_DNA"/>
</dbReference>
<dbReference type="RefSeq" id="WP_321552783.1">
    <property type="nucleotide sequence ID" value="NZ_JAXIVU010000003.1"/>
</dbReference>
<dbReference type="Pfam" id="PF13852">
    <property type="entry name" value="DUF4197"/>
    <property type="match status" value="1"/>
</dbReference>
<reference evidence="1 2" key="1">
    <citation type="submission" date="2023-12" db="EMBL/GenBank/DDBJ databases">
        <title>Denitrificimonas halotolerans sp. nov.,a novel species isolated from landfill leachate.</title>
        <authorList>
            <person name="Wang S."/>
        </authorList>
    </citation>
    <scope>NUCLEOTIDE SEQUENCE [LARGE SCALE GENOMIC DNA]</scope>
    <source>
        <strain evidence="1 2">JX-1</strain>
    </source>
</reference>
<evidence type="ECO:0000313" key="2">
    <source>
        <dbReference type="Proteomes" id="UP001294570"/>
    </source>
</evidence>
<gene>
    <name evidence="1" type="ORF">TOI97_03755</name>
</gene>
<name>A0ABU5GR54_9GAMM</name>
<dbReference type="InterPro" id="IPR025245">
    <property type="entry name" value="DUF4197"/>
</dbReference>
<sequence length="236" mass="25444">MRIYLIGFIGLVFTAQAYAFSISDLGQIVSQNQAQSPTQTHNDLRSILEQSARLAVEQLGQPGGFSSNPKVQISLPGNLGKAAQAMKMLGQGQQVAALEASMNSAAEKAIPQAQVLLLDAIKNMSLTDAKDILTGPEDSATSYLARSSRDQLRNRFLPIIQQATKTSNLAQQYNNFATQAANYGVIDAKDASLESYVTEQTLNGLFSVMAEKESAIRQNPGQAAGDIAEKVFEFLR</sequence>
<evidence type="ECO:0000313" key="1">
    <source>
        <dbReference type="EMBL" id="MDY7218686.1"/>
    </source>
</evidence>
<dbReference type="Proteomes" id="UP001294570">
    <property type="component" value="Unassembled WGS sequence"/>
</dbReference>
<keyword evidence="2" id="KW-1185">Reference proteome</keyword>